<keyword evidence="3" id="KW-1185">Reference proteome</keyword>
<feature type="region of interest" description="Disordered" evidence="1">
    <location>
        <begin position="22"/>
        <end position="51"/>
    </location>
</feature>
<evidence type="ECO:0000313" key="3">
    <source>
        <dbReference type="Proteomes" id="UP001497453"/>
    </source>
</evidence>
<dbReference type="Proteomes" id="UP001497453">
    <property type="component" value="Chromosome 9"/>
</dbReference>
<protein>
    <recommendedName>
        <fullName evidence="4">CCHC-type domain-containing protein</fullName>
    </recommendedName>
</protein>
<organism evidence="2 3">
    <name type="scientific">Somion occarium</name>
    <dbReference type="NCBI Taxonomy" id="3059160"/>
    <lineage>
        <taxon>Eukaryota</taxon>
        <taxon>Fungi</taxon>
        <taxon>Dikarya</taxon>
        <taxon>Basidiomycota</taxon>
        <taxon>Agaricomycotina</taxon>
        <taxon>Agaricomycetes</taxon>
        <taxon>Polyporales</taxon>
        <taxon>Cerrenaceae</taxon>
        <taxon>Somion</taxon>
    </lineage>
</organism>
<gene>
    <name evidence="2" type="ORF">GFSPODELE1_LOCUS10652</name>
</gene>
<feature type="compositionally biased region" description="Basic and acidic residues" evidence="1">
    <location>
        <begin position="36"/>
        <end position="47"/>
    </location>
</feature>
<proteinExistence type="predicted"/>
<evidence type="ECO:0008006" key="4">
    <source>
        <dbReference type="Google" id="ProtNLM"/>
    </source>
</evidence>
<name>A0ABP1EAJ3_9APHY</name>
<accession>A0ABP1EAJ3</accession>
<dbReference type="EMBL" id="OZ037952">
    <property type="protein sequence ID" value="CAL1716219.1"/>
    <property type="molecule type" value="Genomic_DNA"/>
</dbReference>
<sequence length="71" mass="7360">MSLTPIKSSSTTVASVTAQKSLHSNLVPGSMIPMNFDKESAPGDSADKGNGGPQCCHCGWRGSHAPNCPFK</sequence>
<evidence type="ECO:0000313" key="2">
    <source>
        <dbReference type="EMBL" id="CAL1716219.1"/>
    </source>
</evidence>
<reference evidence="3" key="1">
    <citation type="submission" date="2024-04" db="EMBL/GenBank/DDBJ databases">
        <authorList>
            <person name="Shaw F."/>
            <person name="Minotto A."/>
        </authorList>
    </citation>
    <scope>NUCLEOTIDE SEQUENCE [LARGE SCALE GENOMIC DNA]</scope>
</reference>
<evidence type="ECO:0000256" key="1">
    <source>
        <dbReference type="SAM" id="MobiDB-lite"/>
    </source>
</evidence>